<accession>A0A1M5CAM3</accession>
<feature type="transmembrane region" description="Helical" evidence="2">
    <location>
        <begin position="114"/>
        <end position="134"/>
    </location>
</feature>
<evidence type="ECO:0000313" key="5">
    <source>
        <dbReference type="Proteomes" id="UP000186132"/>
    </source>
</evidence>
<protein>
    <submittedName>
        <fullName evidence="4">Uncharacterized membrane protein</fullName>
    </submittedName>
</protein>
<gene>
    <name evidence="4" type="ORF">SAMN05443575_0166</name>
</gene>
<evidence type="ECO:0000259" key="3">
    <source>
        <dbReference type="Pfam" id="PF00892"/>
    </source>
</evidence>
<evidence type="ECO:0000313" key="4">
    <source>
        <dbReference type="EMBL" id="SHF51637.1"/>
    </source>
</evidence>
<feature type="transmembrane region" description="Helical" evidence="2">
    <location>
        <begin position="88"/>
        <end position="108"/>
    </location>
</feature>
<dbReference type="GO" id="GO:0016020">
    <property type="term" value="C:membrane"/>
    <property type="evidence" value="ECO:0007669"/>
    <property type="project" value="InterPro"/>
</dbReference>
<dbReference type="AlphaFoldDB" id="A0A1M5CAM3"/>
<comment type="similarity">
    <text evidence="1">Belongs to the EamA transporter family.</text>
</comment>
<keyword evidence="2" id="KW-0812">Transmembrane</keyword>
<keyword evidence="2" id="KW-0472">Membrane</keyword>
<sequence>MTVVLGLLAAALYGIGDFAGGMGARRVTAVTVLLWSYPVGAVLMAAMLPLIPGALDGRVLLFGALGGVAGLVGVVVLYSLMTIAPINVVSPVTAVLAAIVPVVVGVVTGERPHVTAWFGIVLGLLAVVLVSRTGDDHPHGRVGPGVLLLAVLSGLGFGLYFVLLARAGDDSGLWPLVVSRVASALLILPVARARGAFGPVRGRTLGIVALAGACDALANMFFLLAARDGLLSLASVLTALYPATTVVLAVWLLHERTTPVQRGGLALAAGAVVLVTV</sequence>
<feature type="domain" description="EamA" evidence="3">
    <location>
        <begin position="3"/>
        <end position="131"/>
    </location>
</feature>
<dbReference type="STRING" id="1206085.SAMN05443575_0166"/>
<evidence type="ECO:0000256" key="2">
    <source>
        <dbReference type="SAM" id="Phobius"/>
    </source>
</evidence>
<dbReference type="OrthoDB" id="68076at2"/>
<keyword evidence="2" id="KW-1133">Transmembrane helix</keyword>
<organism evidence="4 5">
    <name type="scientific">Jatrophihabitans endophyticus</name>
    <dbReference type="NCBI Taxonomy" id="1206085"/>
    <lineage>
        <taxon>Bacteria</taxon>
        <taxon>Bacillati</taxon>
        <taxon>Actinomycetota</taxon>
        <taxon>Actinomycetes</taxon>
        <taxon>Jatrophihabitantales</taxon>
        <taxon>Jatrophihabitantaceae</taxon>
        <taxon>Jatrophihabitans</taxon>
    </lineage>
</organism>
<dbReference type="Gene3D" id="1.10.3730.20">
    <property type="match status" value="1"/>
</dbReference>
<reference evidence="4 5" key="1">
    <citation type="submission" date="2016-11" db="EMBL/GenBank/DDBJ databases">
        <authorList>
            <person name="Jaros S."/>
            <person name="Januszkiewicz K."/>
            <person name="Wedrychowicz H."/>
        </authorList>
    </citation>
    <scope>NUCLEOTIDE SEQUENCE [LARGE SCALE GENOMIC DNA]</scope>
    <source>
        <strain evidence="4 5">DSM 45627</strain>
    </source>
</reference>
<proteinExistence type="inferred from homology"/>
<feature type="domain" description="EamA" evidence="3">
    <location>
        <begin position="147"/>
        <end position="276"/>
    </location>
</feature>
<dbReference type="SUPFAM" id="SSF103481">
    <property type="entry name" value="Multidrug resistance efflux transporter EmrE"/>
    <property type="match status" value="2"/>
</dbReference>
<feature type="transmembrane region" description="Helical" evidence="2">
    <location>
        <begin position="230"/>
        <end position="253"/>
    </location>
</feature>
<evidence type="ECO:0000256" key="1">
    <source>
        <dbReference type="ARBA" id="ARBA00007362"/>
    </source>
</evidence>
<keyword evidence="5" id="KW-1185">Reference proteome</keyword>
<dbReference type="InterPro" id="IPR037185">
    <property type="entry name" value="EmrE-like"/>
</dbReference>
<dbReference type="Pfam" id="PF00892">
    <property type="entry name" value="EamA"/>
    <property type="match status" value="2"/>
</dbReference>
<dbReference type="RefSeq" id="WP_084180579.1">
    <property type="nucleotide sequence ID" value="NZ_FQVU01000001.1"/>
</dbReference>
<name>A0A1M5CAM3_9ACTN</name>
<dbReference type="InterPro" id="IPR000620">
    <property type="entry name" value="EamA_dom"/>
</dbReference>
<dbReference type="Proteomes" id="UP000186132">
    <property type="component" value="Unassembled WGS sequence"/>
</dbReference>
<feature type="transmembrane region" description="Helical" evidence="2">
    <location>
        <begin position="173"/>
        <end position="193"/>
    </location>
</feature>
<feature type="transmembrane region" description="Helical" evidence="2">
    <location>
        <begin position="59"/>
        <end position="81"/>
    </location>
</feature>
<feature type="transmembrane region" description="Helical" evidence="2">
    <location>
        <begin position="205"/>
        <end position="224"/>
    </location>
</feature>
<feature type="transmembrane region" description="Helical" evidence="2">
    <location>
        <begin position="146"/>
        <end position="167"/>
    </location>
</feature>
<dbReference type="EMBL" id="FQVU01000001">
    <property type="protein sequence ID" value="SHF51637.1"/>
    <property type="molecule type" value="Genomic_DNA"/>
</dbReference>